<dbReference type="Pfam" id="PF01612">
    <property type="entry name" value="DNA_pol_A_exo1"/>
    <property type="match status" value="1"/>
</dbReference>
<feature type="region of interest" description="Disordered" evidence="8">
    <location>
        <begin position="1"/>
        <end position="51"/>
    </location>
</feature>
<sequence length="258" mass="28476">MTTKTSPKSPSGKKTAKKPSSTSASKKRTAVEKAAPQEKERPVRRSSAKPSAFAPVYSYPPSITDEELQSLALARCPAPITIIETREEARRVAMRLRRAGILGIDTETRPSFTAGVRYEVSLLQIATEEECFLFRLNKMGLPKSLISLLEDPAIIKVGLSLRDDITALSRREAFTPGSFVELQKLCGGYGIRELGLQKIYAILFAERMSKSQRMSDWEAKKLSPAQAHYAALDAWASLRIYTTLMALPAPSPTQFALI</sequence>
<evidence type="ECO:0000313" key="10">
    <source>
        <dbReference type="EMBL" id="GGM47012.1"/>
    </source>
</evidence>
<dbReference type="SMART" id="SM00474">
    <property type="entry name" value="35EXOc"/>
    <property type="match status" value="1"/>
</dbReference>
<keyword evidence="4" id="KW-0269">Exonuclease</keyword>
<dbReference type="InterPro" id="IPR051132">
    <property type="entry name" value="3-5_Exonuclease_domain"/>
</dbReference>
<evidence type="ECO:0000256" key="1">
    <source>
        <dbReference type="ARBA" id="ARBA00022722"/>
    </source>
</evidence>
<evidence type="ECO:0000256" key="7">
    <source>
        <dbReference type="ARBA" id="ARBA00042761"/>
    </source>
</evidence>
<dbReference type="PANTHER" id="PTHR13620:SF109">
    <property type="entry name" value="3'-5' EXONUCLEASE"/>
    <property type="match status" value="1"/>
</dbReference>
<dbReference type="Proteomes" id="UP000653477">
    <property type="component" value="Unassembled WGS sequence"/>
</dbReference>
<dbReference type="Gene3D" id="3.30.420.10">
    <property type="entry name" value="Ribonuclease H-like superfamily/Ribonuclease H"/>
    <property type="match status" value="1"/>
</dbReference>
<dbReference type="RefSeq" id="WP_188807332.1">
    <property type="nucleotide sequence ID" value="NZ_BMPU01000001.1"/>
</dbReference>
<evidence type="ECO:0000256" key="2">
    <source>
        <dbReference type="ARBA" id="ARBA00022723"/>
    </source>
</evidence>
<comment type="caution">
    <text evidence="10">The sequence shown here is derived from an EMBL/GenBank/DDBJ whole genome shotgun (WGS) entry which is preliminary data.</text>
</comment>
<evidence type="ECO:0000256" key="5">
    <source>
        <dbReference type="ARBA" id="ARBA00022842"/>
    </source>
</evidence>
<dbReference type="PANTHER" id="PTHR13620">
    <property type="entry name" value="3-5 EXONUCLEASE"/>
    <property type="match status" value="1"/>
</dbReference>
<dbReference type="InterPro" id="IPR002562">
    <property type="entry name" value="3'-5'_exonuclease_dom"/>
</dbReference>
<name>A0ABQ2H6T8_9PORP</name>
<keyword evidence="2" id="KW-0479">Metal-binding</keyword>
<keyword evidence="3" id="KW-0378">Hydrolase</keyword>
<protein>
    <recommendedName>
        <fullName evidence="6">3'-5' exonuclease</fullName>
    </recommendedName>
    <alternativeName>
        <fullName evidence="7">Werner Syndrome-like exonuclease</fullName>
    </alternativeName>
</protein>
<dbReference type="InterPro" id="IPR012337">
    <property type="entry name" value="RNaseH-like_sf"/>
</dbReference>
<accession>A0ABQ2H6T8</accession>
<dbReference type="EMBL" id="BMPU01000001">
    <property type="protein sequence ID" value="GGM47012.1"/>
    <property type="molecule type" value="Genomic_DNA"/>
</dbReference>
<keyword evidence="11" id="KW-1185">Reference proteome</keyword>
<dbReference type="InterPro" id="IPR036397">
    <property type="entry name" value="RNaseH_sf"/>
</dbReference>
<evidence type="ECO:0000259" key="9">
    <source>
        <dbReference type="SMART" id="SM00474"/>
    </source>
</evidence>
<feature type="compositionally biased region" description="Basic and acidic residues" evidence="8">
    <location>
        <begin position="29"/>
        <end position="43"/>
    </location>
</feature>
<evidence type="ECO:0000256" key="4">
    <source>
        <dbReference type="ARBA" id="ARBA00022839"/>
    </source>
</evidence>
<evidence type="ECO:0000256" key="6">
    <source>
        <dbReference type="ARBA" id="ARBA00040531"/>
    </source>
</evidence>
<evidence type="ECO:0000313" key="11">
    <source>
        <dbReference type="Proteomes" id="UP000653477"/>
    </source>
</evidence>
<feature type="compositionally biased region" description="Low complexity" evidence="8">
    <location>
        <begin position="1"/>
        <end position="24"/>
    </location>
</feature>
<dbReference type="SUPFAM" id="SSF53098">
    <property type="entry name" value="Ribonuclease H-like"/>
    <property type="match status" value="1"/>
</dbReference>
<evidence type="ECO:0000256" key="3">
    <source>
        <dbReference type="ARBA" id="ARBA00022801"/>
    </source>
</evidence>
<evidence type="ECO:0000256" key="8">
    <source>
        <dbReference type="SAM" id="MobiDB-lite"/>
    </source>
</evidence>
<keyword evidence="1" id="KW-0540">Nuclease</keyword>
<organism evidence="10 11">
    <name type="scientific">Porphyromonas pasteri</name>
    <dbReference type="NCBI Taxonomy" id="1583331"/>
    <lineage>
        <taxon>Bacteria</taxon>
        <taxon>Pseudomonadati</taxon>
        <taxon>Bacteroidota</taxon>
        <taxon>Bacteroidia</taxon>
        <taxon>Bacteroidales</taxon>
        <taxon>Porphyromonadaceae</taxon>
        <taxon>Porphyromonas</taxon>
    </lineage>
</organism>
<reference evidence="11" key="1">
    <citation type="journal article" date="2019" name="Int. J. Syst. Evol. Microbiol.">
        <title>The Global Catalogue of Microorganisms (GCM) 10K type strain sequencing project: providing services to taxonomists for standard genome sequencing and annotation.</title>
        <authorList>
            <consortium name="The Broad Institute Genomics Platform"/>
            <consortium name="The Broad Institute Genome Sequencing Center for Infectious Disease"/>
            <person name="Wu L."/>
            <person name="Ma J."/>
        </authorList>
    </citation>
    <scope>NUCLEOTIDE SEQUENCE [LARGE SCALE GENOMIC DNA]</scope>
    <source>
        <strain evidence="11">JCM 30531</strain>
    </source>
</reference>
<keyword evidence="5" id="KW-0460">Magnesium</keyword>
<gene>
    <name evidence="10" type="ORF">GCM10007088_02170</name>
</gene>
<proteinExistence type="predicted"/>
<dbReference type="CDD" id="cd06141">
    <property type="entry name" value="WRN_exo"/>
    <property type="match status" value="1"/>
</dbReference>
<feature type="domain" description="3'-5' exonuclease" evidence="9">
    <location>
        <begin position="80"/>
        <end position="249"/>
    </location>
</feature>